<dbReference type="AlphaFoldDB" id="A0A644ZGU8"/>
<protein>
    <submittedName>
        <fullName evidence="2">IS1634 family transposase ISCsa8</fullName>
    </submittedName>
</protein>
<gene>
    <name evidence="2" type="ORF">SDC9_86760</name>
</gene>
<sequence>MYVTVTGKGKYRVIQFREDTRIPGTNKRKAHVVKTIGNYEKLLSENPNIIQELKEEAKKLTLEKKDNEAPITLEVSNSDILTLNDITPSFYFGHSLVLELWKKLKLDKFFLDRSGKKDAAEVLESIFYLLLNRCIEPKSIHSSYINQHKYAGIKDISLNRLYDVLDILDSNKDEMINHLSRYFEKNTNRNQAKAYYDVTTYSFESTKWGELRMFGFSKDGKNNEVQVVMGLLIDSNGIPVTYELFPGNTMDQSTLIKSVDRLKQLYNLDKITVVADRGLNSGSNLEYLYSQNHDFVISYTLKKSSEEFKKLVWEEDGWKIKVNPDTGEIFSKEKIVSKELEFKVPIVESQIDLKCESKKRGRPKKYEKKTVLVNIHLTWSASRAAKDRSDRMRMLDRLKKKLDKPYQLKASVKRGINQFLEMELETQNWKLNEEKILESERYDGYYAVITNNMNLTTEEVTNIYRGLWKIEESFRILKTDLKARPVYLWTDNHIRGHFALCFLSLSLLRYAQHLIYTHTKKSVSIASLMEAIHEPTVLVQGEFPKVVVTPTSVNELYLELTKILEMKPLKKNMTLIQFKTTTKLNLSTNLE</sequence>
<dbReference type="PANTHER" id="PTHR34614:SF2">
    <property type="entry name" value="TRANSPOSASE IS4-LIKE DOMAIN-CONTAINING PROTEIN"/>
    <property type="match status" value="1"/>
</dbReference>
<dbReference type="NCBIfam" id="NF033559">
    <property type="entry name" value="transpos_IS1634"/>
    <property type="match status" value="1"/>
</dbReference>
<dbReference type="GO" id="GO:0006313">
    <property type="term" value="P:DNA transposition"/>
    <property type="evidence" value="ECO:0007669"/>
    <property type="project" value="InterPro"/>
</dbReference>
<evidence type="ECO:0000313" key="2">
    <source>
        <dbReference type="EMBL" id="MPM40122.1"/>
    </source>
</evidence>
<organism evidence="2">
    <name type="scientific">bioreactor metagenome</name>
    <dbReference type="NCBI Taxonomy" id="1076179"/>
    <lineage>
        <taxon>unclassified sequences</taxon>
        <taxon>metagenomes</taxon>
        <taxon>ecological metagenomes</taxon>
    </lineage>
</organism>
<dbReference type="InterPro" id="IPR047654">
    <property type="entry name" value="IS1634_transpos"/>
</dbReference>
<proteinExistence type="predicted"/>
<dbReference type="InterPro" id="IPR012337">
    <property type="entry name" value="RNaseH-like_sf"/>
</dbReference>
<evidence type="ECO:0000259" key="1">
    <source>
        <dbReference type="Pfam" id="PF01609"/>
    </source>
</evidence>
<dbReference type="Pfam" id="PF01609">
    <property type="entry name" value="DDE_Tnp_1"/>
    <property type="match status" value="1"/>
</dbReference>
<reference evidence="2" key="1">
    <citation type="submission" date="2019-08" db="EMBL/GenBank/DDBJ databases">
        <authorList>
            <person name="Kucharzyk K."/>
            <person name="Murdoch R.W."/>
            <person name="Higgins S."/>
            <person name="Loffler F."/>
        </authorList>
    </citation>
    <scope>NUCLEOTIDE SEQUENCE</scope>
</reference>
<dbReference type="EMBL" id="VSSQ01008883">
    <property type="protein sequence ID" value="MPM40122.1"/>
    <property type="molecule type" value="Genomic_DNA"/>
</dbReference>
<dbReference type="InterPro" id="IPR002559">
    <property type="entry name" value="Transposase_11"/>
</dbReference>
<dbReference type="GO" id="GO:0003677">
    <property type="term" value="F:DNA binding"/>
    <property type="evidence" value="ECO:0007669"/>
    <property type="project" value="InterPro"/>
</dbReference>
<accession>A0A644ZGU8</accession>
<dbReference type="GO" id="GO:0004803">
    <property type="term" value="F:transposase activity"/>
    <property type="evidence" value="ECO:0007669"/>
    <property type="project" value="InterPro"/>
</dbReference>
<dbReference type="PANTHER" id="PTHR34614">
    <property type="match status" value="1"/>
</dbReference>
<name>A0A644ZGU8_9ZZZZ</name>
<feature type="domain" description="Transposase IS4-like" evidence="1">
    <location>
        <begin position="218"/>
        <end position="506"/>
    </location>
</feature>
<dbReference type="SUPFAM" id="SSF53098">
    <property type="entry name" value="Ribonuclease H-like"/>
    <property type="match status" value="1"/>
</dbReference>
<comment type="caution">
    <text evidence="2">The sequence shown here is derived from an EMBL/GenBank/DDBJ whole genome shotgun (WGS) entry which is preliminary data.</text>
</comment>